<gene>
    <name evidence="1" type="ORF">EV192_106715</name>
</gene>
<dbReference type="Proteomes" id="UP000295680">
    <property type="component" value="Unassembled WGS sequence"/>
</dbReference>
<organism evidence="1 2">
    <name type="scientific">Actinocrispum wychmicini</name>
    <dbReference type="NCBI Taxonomy" id="1213861"/>
    <lineage>
        <taxon>Bacteria</taxon>
        <taxon>Bacillati</taxon>
        <taxon>Actinomycetota</taxon>
        <taxon>Actinomycetes</taxon>
        <taxon>Pseudonocardiales</taxon>
        <taxon>Pseudonocardiaceae</taxon>
        <taxon>Actinocrispum</taxon>
    </lineage>
</organism>
<accession>A0A4R2JJP6</accession>
<dbReference type="AlphaFoldDB" id="A0A4R2JJP6"/>
<reference evidence="1 2" key="1">
    <citation type="submission" date="2019-03" db="EMBL/GenBank/DDBJ databases">
        <title>Genomic Encyclopedia of Type Strains, Phase IV (KMG-IV): sequencing the most valuable type-strain genomes for metagenomic binning, comparative biology and taxonomic classification.</title>
        <authorList>
            <person name="Goeker M."/>
        </authorList>
    </citation>
    <scope>NUCLEOTIDE SEQUENCE [LARGE SCALE GENOMIC DNA]</scope>
    <source>
        <strain evidence="1 2">DSM 45934</strain>
    </source>
</reference>
<proteinExistence type="predicted"/>
<evidence type="ECO:0000313" key="2">
    <source>
        <dbReference type="Proteomes" id="UP000295680"/>
    </source>
</evidence>
<dbReference type="EMBL" id="SLWS01000006">
    <property type="protein sequence ID" value="TCO57238.1"/>
    <property type="molecule type" value="Genomic_DNA"/>
</dbReference>
<comment type="caution">
    <text evidence="1">The sequence shown here is derived from an EMBL/GenBank/DDBJ whole genome shotgun (WGS) entry which is preliminary data.</text>
</comment>
<protein>
    <submittedName>
        <fullName evidence="1">Uncharacterized protein</fullName>
    </submittedName>
</protein>
<sequence length="42" mass="4652">MRITRMEATRWFGRIAQPFPAHVERSVSTVTPTVGTSYVTGG</sequence>
<evidence type="ECO:0000313" key="1">
    <source>
        <dbReference type="EMBL" id="TCO57238.1"/>
    </source>
</evidence>
<name>A0A4R2JJP6_9PSEU</name>
<keyword evidence="2" id="KW-1185">Reference proteome</keyword>